<feature type="compositionally biased region" description="Pro residues" evidence="1">
    <location>
        <begin position="251"/>
        <end position="269"/>
    </location>
</feature>
<organism evidence="2 3">
    <name type="scientific">Mycena metata</name>
    <dbReference type="NCBI Taxonomy" id="1033252"/>
    <lineage>
        <taxon>Eukaryota</taxon>
        <taxon>Fungi</taxon>
        <taxon>Dikarya</taxon>
        <taxon>Basidiomycota</taxon>
        <taxon>Agaricomycotina</taxon>
        <taxon>Agaricomycetes</taxon>
        <taxon>Agaricomycetidae</taxon>
        <taxon>Agaricales</taxon>
        <taxon>Marasmiineae</taxon>
        <taxon>Mycenaceae</taxon>
        <taxon>Mycena</taxon>
    </lineage>
</organism>
<dbReference type="Proteomes" id="UP001215598">
    <property type="component" value="Unassembled WGS sequence"/>
</dbReference>
<evidence type="ECO:0000313" key="2">
    <source>
        <dbReference type="EMBL" id="KAJ7700625.1"/>
    </source>
</evidence>
<feature type="region of interest" description="Disordered" evidence="1">
    <location>
        <begin position="239"/>
        <end position="276"/>
    </location>
</feature>
<accession>A0AAD7DY20</accession>
<gene>
    <name evidence="2" type="ORF">B0H16DRAFT_766870</name>
</gene>
<proteinExistence type="predicted"/>
<comment type="caution">
    <text evidence="2">The sequence shown here is derived from an EMBL/GenBank/DDBJ whole genome shotgun (WGS) entry which is preliminary data.</text>
</comment>
<name>A0AAD7DY20_9AGAR</name>
<protein>
    <submittedName>
        <fullName evidence="2">Uncharacterized protein</fullName>
    </submittedName>
</protein>
<reference evidence="2" key="1">
    <citation type="submission" date="2023-03" db="EMBL/GenBank/DDBJ databases">
        <title>Massive genome expansion in bonnet fungi (Mycena s.s.) driven by repeated elements and novel gene families across ecological guilds.</title>
        <authorList>
            <consortium name="Lawrence Berkeley National Laboratory"/>
            <person name="Harder C.B."/>
            <person name="Miyauchi S."/>
            <person name="Viragh M."/>
            <person name="Kuo A."/>
            <person name="Thoen E."/>
            <person name="Andreopoulos B."/>
            <person name="Lu D."/>
            <person name="Skrede I."/>
            <person name="Drula E."/>
            <person name="Henrissat B."/>
            <person name="Morin E."/>
            <person name="Kohler A."/>
            <person name="Barry K."/>
            <person name="LaButti K."/>
            <person name="Morin E."/>
            <person name="Salamov A."/>
            <person name="Lipzen A."/>
            <person name="Mereny Z."/>
            <person name="Hegedus B."/>
            <person name="Baldrian P."/>
            <person name="Stursova M."/>
            <person name="Weitz H."/>
            <person name="Taylor A."/>
            <person name="Grigoriev I.V."/>
            <person name="Nagy L.G."/>
            <person name="Martin F."/>
            <person name="Kauserud H."/>
        </authorList>
    </citation>
    <scope>NUCLEOTIDE SEQUENCE</scope>
    <source>
        <strain evidence="2">CBHHK182m</strain>
    </source>
</reference>
<evidence type="ECO:0000313" key="3">
    <source>
        <dbReference type="Proteomes" id="UP001215598"/>
    </source>
</evidence>
<evidence type="ECO:0000256" key="1">
    <source>
        <dbReference type="SAM" id="MobiDB-lite"/>
    </source>
</evidence>
<keyword evidence="3" id="KW-1185">Reference proteome</keyword>
<sequence>MACSWRPARLPLRLCRLAELSRVASLRGAHRSPALRPISGGACVLGLVSRSYRTPYSIIQCALYRALSRVWHGVSSRRSLRRRSPRALLTVTVVVWRLSCIVPPAPIARPHSVVRCVLGVFVTEPSRQPLPFVRPRARAPLGRSSPASHPSCYPSLPALVCGVFPFGAHRAFLLNCTVRNVAPAMLLLPGRGSLAEPSCVASRTSSLPLFPSISLPLSPIYLITPMLTLICFFAQPSGPSSTTSSGRTSPPRTPPKRPTTPRTPPPTRPLPSASRVLRPGAFFSHFLPHRPSS</sequence>
<dbReference type="EMBL" id="JARKIB010000548">
    <property type="protein sequence ID" value="KAJ7700625.1"/>
    <property type="molecule type" value="Genomic_DNA"/>
</dbReference>
<dbReference type="AlphaFoldDB" id="A0AAD7DY20"/>
<feature type="compositionally biased region" description="Low complexity" evidence="1">
    <location>
        <begin position="239"/>
        <end position="250"/>
    </location>
</feature>